<dbReference type="EMBL" id="BGPR01000451">
    <property type="protein sequence ID" value="GBM21008.1"/>
    <property type="molecule type" value="Genomic_DNA"/>
</dbReference>
<feature type="region of interest" description="Disordered" evidence="1">
    <location>
        <begin position="56"/>
        <end position="79"/>
    </location>
</feature>
<accession>A0A4Y2DYY1</accession>
<evidence type="ECO:0000313" key="2">
    <source>
        <dbReference type="EMBL" id="GBM21008.1"/>
    </source>
</evidence>
<name>A0A4Y2DYY1_ARAVE</name>
<proteinExistence type="predicted"/>
<gene>
    <name evidence="2" type="ORF">AVEN_9705_1</name>
</gene>
<reference evidence="2 3" key="1">
    <citation type="journal article" date="2019" name="Sci. Rep.">
        <title>Orb-weaving spider Araneus ventricosus genome elucidates the spidroin gene catalogue.</title>
        <authorList>
            <person name="Kono N."/>
            <person name="Nakamura H."/>
            <person name="Ohtoshi R."/>
            <person name="Moran D.A.P."/>
            <person name="Shinohara A."/>
            <person name="Yoshida Y."/>
            <person name="Fujiwara M."/>
            <person name="Mori M."/>
            <person name="Tomita M."/>
            <person name="Arakawa K."/>
        </authorList>
    </citation>
    <scope>NUCLEOTIDE SEQUENCE [LARGE SCALE GENOMIC DNA]</scope>
</reference>
<sequence>MYSNRRSCSGRANILINPTGRSQGSSIDSLDKLRNRALDTEKTTSETGVLTTCERSSIADGGTPTAPFERRKKKSLFQV</sequence>
<evidence type="ECO:0000313" key="3">
    <source>
        <dbReference type="Proteomes" id="UP000499080"/>
    </source>
</evidence>
<protein>
    <submittedName>
        <fullName evidence="2">Uncharacterized protein</fullName>
    </submittedName>
</protein>
<feature type="compositionally biased region" description="Basic residues" evidence="1">
    <location>
        <begin position="70"/>
        <end position="79"/>
    </location>
</feature>
<feature type="compositionally biased region" description="Polar residues" evidence="1">
    <location>
        <begin position="19"/>
        <end position="28"/>
    </location>
</feature>
<feature type="region of interest" description="Disordered" evidence="1">
    <location>
        <begin position="1"/>
        <end position="29"/>
    </location>
</feature>
<evidence type="ECO:0000256" key="1">
    <source>
        <dbReference type="SAM" id="MobiDB-lite"/>
    </source>
</evidence>
<organism evidence="2 3">
    <name type="scientific">Araneus ventricosus</name>
    <name type="common">Orbweaver spider</name>
    <name type="synonym">Epeira ventricosa</name>
    <dbReference type="NCBI Taxonomy" id="182803"/>
    <lineage>
        <taxon>Eukaryota</taxon>
        <taxon>Metazoa</taxon>
        <taxon>Ecdysozoa</taxon>
        <taxon>Arthropoda</taxon>
        <taxon>Chelicerata</taxon>
        <taxon>Arachnida</taxon>
        <taxon>Araneae</taxon>
        <taxon>Araneomorphae</taxon>
        <taxon>Entelegynae</taxon>
        <taxon>Araneoidea</taxon>
        <taxon>Araneidae</taxon>
        <taxon>Araneus</taxon>
    </lineage>
</organism>
<dbReference type="AlphaFoldDB" id="A0A4Y2DYY1"/>
<dbReference type="Proteomes" id="UP000499080">
    <property type="component" value="Unassembled WGS sequence"/>
</dbReference>
<comment type="caution">
    <text evidence="2">The sequence shown here is derived from an EMBL/GenBank/DDBJ whole genome shotgun (WGS) entry which is preliminary data.</text>
</comment>
<keyword evidence="3" id="KW-1185">Reference proteome</keyword>
<dbReference type="OrthoDB" id="10518471at2759"/>